<feature type="compositionally biased region" description="Low complexity" evidence="5">
    <location>
        <begin position="411"/>
        <end position="420"/>
    </location>
</feature>
<dbReference type="Gene3D" id="1.10.220.150">
    <property type="entry name" value="Arf GTPase activating protein"/>
    <property type="match status" value="2"/>
</dbReference>
<dbReference type="SUPFAM" id="SSF57863">
    <property type="entry name" value="ArfGap/RecO-like zinc finger"/>
    <property type="match status" value="1"/>
</dbReference>
<keyword evidence="8" id="KW-1185">Reference proteome</keyword>
<keyword evidence="2 4" id="KW-0863">Zinc-finger</keyword>
<gene>
    <name evidence="7" type="ORF">CYCCA115_LOCUS8031</name>
</gene>
<evidence type="ECO:0000256" key="2">
    <source>
        <dbReference type="ARBA" id="ARBA00022771"/>
    </source>
</evidence>
<dbReference type="PROSITE" id="PS50115">
    <property type="entry name" value="ARFGAP"/>
    <property type="match status" value="1"/>
</dbReference>
<evidence type="ECO:0000313" key="7">
    <source>
        <dbReference type="EMBL" id="CAJ1942606.1"/>
    </source>
</evidence>
<dbReference type="PRINTS" id="PR00405">
    <property type="entry name" value="REVINTRACTNG"/>
</dbReference>
<feature type="compositionally biased region" description="Low complexity" evidence="5">
    <location>
        <begin position="468"/>
        <end position="480"/>
    </location>
</feature>
<feature type="compositionally biased region" description="Polar residues" evidence="5">
    <location>
        <begin position="693"/>
        <end position="708"/>
    </location>
</feature>
<feature type="region of interest" description="Disordered" evidence="5">
    <location>
        <begin position="199"/>
        <end position="776"/>
    </location>
</feature>
<dbReference type="InterPro" id="IPR038508">
    <property type="entry name" value="ArfGAP_dom_sf"/>
</dbReference>
<dbReference type="Proteomes" id="UP001295423">
    <property type="component" value="Unassembled WGS sequence"/>
</dbReference>
<dbReference type="InterPro" id="IPR045258">
    <property type="entry name" value="ACAP1/2/3-like"/>
</dbReference>
<feature type="compositionally biased region" description="Basic and acidic residues" evidence="5">
    <location>
        <begin position="535"/>
        <end position="551"/>
    </location>
</feature>
<dbReference type="PANTHER" id="PTHR23180:SF160">
    <property type="entry name" value="ADP-RIBOSYLATION FACTOR GTPASE-ACTIVATING PROTEIN EFFECTOR PROTEIN 1"/>
    <property type="match status" value="1"/>
</dbReference>
<dbReference type="GO" id="GO:0005096">
    <property type="term" value="F:GTPase activator activity"/>
    <property type="evidence" value="ECO:0007669"/>
    <property type="project" value="InterPro"/>
</dbReference>
<organism evidence="7 8">
    <name type="scientific">Cylindrotheca closterium</name>
    <dbReference type="NCBI Taxonomy" id="2856"/>
    <lineage>
        <taxon>Eukaryota</taxon>
        <taxon>Sar</taxon>
        <taxon>Stramenopiles</taxon>
        <taxon>Ochrophyta</taxon>
        <taxon>Bacillariophyta</taxon>
        <taxon>Bacillariophyceae</taxon>
        <taxon>Bacillariophycidae</taxon>
        <taxon>Bacillariales</taxon>
        <taxon>Bacillariaceae</taxon>
        <taxon>Cylindrotheca</taxon>
    </lineage>
</organism>
<feature type="compositionally biased region" description="Low complexity" evidence="5">
    <location>
        <begin position="745"/>
        <end position="765"/>
    </location>
</feature>
<protein>
    <recommendedName>
        <fullName evidence="6">Arf-GAP domain-containing protein</fullName>
    </recommendedName>
</protein>
<feature type="compositionally biased region" description="Acidic residues" evidence="5">
    <location>
        <begin position="491"/>
        <end position="502"/>
    </location>
</feature>
<evidence type="ECO:0000256" key="1">
    <source>
        <dbReference type="ARBA" id="ARBA00022723"/>
    </source>
</evidence>
<evidence type="ECO:0000313" key="8">
    <source>
        <dbReference type="Proteomes" id="UP001295423"/>
    </source>
</evidence>
<feature type="compositionally biased region" description="Polar residues" evidence="5">
    <location>
        <begin position="234"/>
        <end position="251"/>
    </location>
</feature>
<feature type="domain" description="Arf-GAP" evidence="6">
    <location>
        <begin position="7"/>
        <end position="183"/>
    </location>
</feature>
<proteinExistence type="predicted"/>
<feature type="compositionally biased region" description="Basic and acidic residues" evidence="5">
    <location>
        <begin position="199"/>
        <end position="215"/>
    </location>
</feature>
<dbReference type="SMART" id="SM00105">
    <property type="entry name" value="ArfGap"/>
    <property type="match status" value="1"/>
</dbReference>
<evidence type="ECO:0000259" key="6">
    <source>
        <dbReference type="PROSITE" id="PS50115"/>
    </source>
</evidence>
<name>A0AAD2CV08_9STRA</name>
<dbReference type="AlphaFoldDB" id="A0AAD2CV08"/>
<feature type="compositionally biased region" description="Polar residues" evidence="5">
    <location>
        <begin position="666"/>
        <end position="681"/>
    </location>
</feature>
<keyword evidence="1" id="KW-0479">Metal-binding</keyword>
<dbReference type="EMBL" id="CAKOGP040001112">
    <property type="protein sequence ID" value="CAJ1942606.1"/>
    <property type="molecule type" value="Genomic_DNA"/>
</dbReference>
<accession>A0AAD2CV08</accession>
<dbReference type="InterPro" id="IPR037278">
    <property type="entry name" value="ARFGAP/RecO"/>
</dbReference>
<reference evidence="7" key="1">
    <citation type="submission" date="2023-08" db="EMBL/GenBank/DDBJ databases">
        <authorList>
            <person name="Audoor S."/>
            <person name="Bilcke G."/>
        </authorList>
    </citation>
    <scope>NUCLEOTIDE SEQUENCE</scope>
</reference>
<evidence type="ECO:0000256" key="5">
    <source>
        <dbReference type="SAM" id="MobiDB-lite"/>
    </source>
</evidence>
<dbReference type="PANTHER" id="PTHR23180">
    <property type="entry name" value="CENTAURIN/ARF"/>
    <property type="match status" value="1"/>
</dbReference>
<comment type="caution">
    <text evidence="7">The sequence shown here is derived from an EMBL/GenBank/DDBJ whole genome shotgun (WGS) entry which is preliminary data.</text>
</comment>
<feature type="compositionally biased region" description="Acidic residues" evidence="5">
    <location>
        <begin position="338"/>
        <end position="353"/>
    </location>
</feature>
<keyword evidence="3" id="KW-0862">Zinc</keyword>
<dbReference type="GO" id="GO:0008270">
    <property type="term" value="F:zinc ion binding"/>
    <property type="evidence" value="ECO:0007669"/>
    <property type="project" value="UniProtKB-KW"/>
</dbReference>
<sequence length="776" mass="84128">MNSQETKDRLRKLTAVDGNTSCADCKTPRPTWTSLIVLPKGEEPVEDESIPNMLGIFICFKCCAVQKGIGSQFCKAKSMALDKCKILKNLNPGLRNPYVVSNSFFLKTHQLRINIFCLPDERTGTEKELKALELGGNNTVNSVFEAKEVTGRPEPKAMMNPRKEFLKEKYVERKFLDMDKLEQLLEWISLAQAQEEESRLEAMRQQEEKQSDELKNGGIDSSLHFDDGKFFPSPQITQTKTASTPADNNQDSSEFPEDFPNFPDFDSSRPDLTREVSQMGGMADVRQSFLATVPETRLTGTKETMSLDEFSADSFGDENGSSHDAGESQSSKPHAPIDDDDEFSEDDFDDDGVDSSFAAAKTSAKPKDIEEPSESEVGGAPDSSFVAFTSPPQILMESEEPKPAEDDESSSHSSHSSHTSPGPKAVEESNESDVDDAPNSSFVAAPLPPQVSVEREEPKPAEDDEASSHSSHMSHSSHSSQTSPNPKAFEESNDSAVGDEPDSSFVAAPSPPQAFIESEEPKPAEDDESSSQSSHKSDSTHSSHSSAEEGFRSIYDAGEPDSQDPFGEELAFPEEPLPRANDVLESLDDPFNADAPLDTQKATNTDPFSNDEGETDRNVPSTDSGFEAFKSNAFSEQDNAFGDPFSFNGGDNAFPHGSSNDEDFQSMPSAFNTSSSDQQLPFDTDAAFPDDSVPSSQNPGQSPENAFQTDAFGEQATAESFAFDKPSNSKSFDESFGEDAFGAQNGDPFAADGDGDDFLGSSNSDGGFGEPFSSTS</sequence>
<dbReference type="InterPro" id="IPR001164">
    <property type="entry name" value="ArfGAP_dom"/>
</dbReference>
<evidence type="ECO:0000256" key="3">
    <source>
        <dbReference type="ARBA" id="ARBA00022833"/>
    </source>
</evidence>
<evidence type="ECO:0000256" key="4">
    <source>
        <dbReference type="PROSITE-ProRule" id="PRU00288"/>
    </source>
</evidence>